<dbReference type="InterPro" id="IPR000944">
    <property type="entry name" value="Tscrpt_reg_Rrf2"/>
</dbReference>
<accession>A0AAW9QHD0</accession>
<dbReference type="GO" id="GO:0005829">
    <property type="term" value="C:cytosol"/>
    <property type="evidence" value="ECO:0007669"/>
    <property type="project" value="TreeGrafter"/>
</dbReference>
<comment type="caution">
    <text evidence="1">The sequence shown here is derived from an EMBL/GenBank/DDBJ whole genome shotgun (WGS) entry which is preliminary data.</text>
</comment>
<dbReference type="RefSeq" id="WP_332289433.1">
    <property type="nucleotide sequence ID" value="NZ_JAZIBG010000025.1"/>
</dbReference>
<keyword evidence="2" id="KW-1185">Reference proteome</keyword>
<dbReference type="AlphaFoldDB" id="A0AAW9QHD0"/>
<dbReference type="Proteomes" id="UP001336250">
    <property type="component" value="Unassembled WGS sequence"/>
</dbReference>
<name>A0AAW9QHD0_9BURK</name>
<sequence length="151" mass="16529">MKRDSKLSSVLHVLLHMAHSDRPLASEELAGFLQSHAVVVRRTLAGLRELGYVRSGKGHGGGWTLACDLQAVTLRDIYEAVGSPALFAIGHRAEHPQCLVEQAVNEALDDAMQQAERLLVDRLGQVTLADLSADFNRRAAAHPRKRNIHAI</sequence>
<dbReference type="Gene3D" id="1.10.10.10">
    <property type="entry name" value="Winged helix-like DNA-binding domain superfamily/Winged helix DNA-binding domain"/>
    <property type="match status" value="1"/>
</dbReference>
<dbReference type="InterPro" id="IPR036388">
    <property type="entry name" value="WH-like_DNA-bd_sf"/>
</dbReference>
<evidence type="ECO:0000313" key="1">
    <source>
        <dbReference type="EMBL" id="MEF7614450.1"/>
    </source>
</evidence>
<dbReference type="GO" id="GO:0003700">
    <property type="term" value="F:DNA-binding transcription factor activity"/>
    <property type="evidence" value="ECO:0007669"/>
    <property type="project" value="TreeGrafter"/>
</dbReference>
<dbReference type="SUPFAM" id="SSF46785">
    <property type="entry name" value="Winged helix' DNA-binding domain"/>
    <property type="match status" value="1"/>
</dbReference>
<reference evidence="1 2" key="1">
    <citation type="submission" date="2024-02" db="EMBL/GenBank/DDBJ databases">
        <title>Genome sequence of Aquincola sp. MAHUQ-54.</title>
        <authorList>
            <person name="Huq M.A."/>
        </authorList>
    </citation>
    <scope>NUCLEOTIDE SEQUENCE [LARGE SCALE GENOMIC DNA]</scope>
    <source>
        <strain evidence="1 2">MAHUQ-54</strain>
    </source>
</reference>
<organism evidence="1 2">
    <name type="scientific">Aquincola agrisoli</name>
    <dbReference type="NCBI Taxonomy" id="3119538"/>
    <lineage>
        <taxon>Bacteria</taxon>
        <taxon>Pseudomonadati</taxon>
        <taxon>Pseudomonadota</taxon>
        <taxon>Betaproteobacteria</taxon>
        <taxon>Burkholderiales</taxon>
        <taxon>Sphaerotilaceae</taxon>
        <taxon>Aquincola</taxon>
    </lineage>
</organism>
<evidence type="ECO:0000313" key="2">
    <source>
        <dbReference type="Proteomes" id="UP001336250"/>
    </source>
</evidence>
<dbReference type="PANTHER" id="PTHR33221:SF15">
    <property type="entry name" value="HTH-TYPE TRANSCRIPTIONAL REGULATOR YWGB-RELATED"/>
    <property type="match status" value="1"/>
</dbReference>
<dbReference type="EMBL" id="JAZIBG010000025">
    <property type="protein sequence ID" value="MEF7614450.1"/>
    <property type="molecule type" value="Genomic_DNA"/>
</dbReference>
<protein>
    <submittedName>
        <fullName evidence="1">Rrf2 family transcriptional regulator</fullName>
    </submittedName>
</protein>
<dbReference type="PANTHER" id="PTHR33221">
    <property type="entry name" value="WINGED HELIX-TURN-HELIX TRANSCRIPTIONAL REGULATOR, RRF2 FAMILY"/>
    <property type="match status" value="1"/>
</dbReference>
<dbReference type="Pfam" id="PF02082">
    <property type="entry name" value="Rrf2"/>
    <property type="match status" value="1"/>
</dbReference>
<dbReference type="InterPro" id="IPR036390">
    <property type="entry name" value="WH_DNA-bd_sf"/>
</dbReference>
<dbReference type="PROSITE" id="PS51197">
    <property type="entry name" value="HTH_RRF2_2"/>
    <property type="match status" value="1"/>
</dbReference>
<proteinExistence type="predicted"/>
<gene>
    <name evidence="1" type="ORF">V4F39_11070</name>
</gene>